<dbReference type="InterPro" id="IPR026866">
    <property type="entry name" value="CR006_AAA"/>
</dbReference>
<reference evidence="3 4" key="1">
    <citation type="submission" date="2024-04" db="EMBL/GenBank/DDBJ databases">
        <authorList>
            <person name="Abashina T."/>
            <person name="Shaikin A."/>
        </authorList>
    </citation>
    <scope>NUCLEOTIDE SEQUENCE [LARGE SCALE GENOMIC DNA]</scope>
    <source>
        <strain evidence="3 4">AAFK</strain>
    </source>
</reference>
<name>A0ABU9D6W2_9PROT</name>
<evidence type="ECO:0000313" key="4">
    <source>
        <dbReference type="Proteomes" id="UP001446205"/>
    </source>
</evidence>
<evidence type="ECO:0000259" key="2">
    <source>
        <dbReference type="Pfam" id="PF13166"/>
    </source>
</evidence>
<accession>A0ABU9D6W2</accession>
<keyword evidence="4" id="KW-1185">Reference proteome</keyword>
<dbReference type="Pfam" id="PF13166">
    <property type="entry name" value="AAA_13"/>
    <property type="match status" value="1"/>
</dbReference>
<feature type="coiled-coil region" evidence="1">
    <location>
        <begin position="437"/>
        <end position="464"/>
    </location>
</feature>
<dbReference type="InterPro" id="IPR027417">
    <property type="entry name" value="P-loop_NTPase"/>
</dbReference>
<evidence type="ECO:0000256" key="1">
    <source>
        <dbReference type="SAM" id="Coils"/>
    </source>
</evidence>
<dbReference type="Gene3D" id="3.40.50.300">
    <property type="entry name" value="P-loop containing nucleotide triphosphate hydrolases"/>
    <property type="match status" value="1"/>
</dbReference>
<comment type="caution">
    <text evidence="3">The sequence shown here is derived from an EMBL/GenBank/DDBJ whole genome shotgun (WGS) entry which is preliminary data.</text>
</comment>
<dbReference type="RefSeq" id="WP_341369294.1">
    <property type="nucleotide sequence ID" value="NZ_JBBPCO010000001.1"/>
</dbReference>
<dbReference type="Proteomes" id="UP001446205">
    <property type="component" value="Unassembled WGS sequence"/>
</dbReference>
<organism evidence="3 4">
    <name type="scientific">Thermithiobacillus plumbiphilus</name>
    <dbReference type="NCBI Taxonomy" id="1729899"/>
    <lineage>
        <taxon>Bacteria</taxon>
        <taxon>Pseudomonadati</taxon>
        <taxon>Pseudomonadota</taxon>
        <taxon>Acidithiobacillia</taxon>
        <taxon>Acidithiobacillales</taxon>
        <taxon>Thermithiobacillaceae</taxon>
        <taxon>Thermithiobacillus</taxon>
    </lineage>
</organism>
<proteinExistence type="predicted"/>
<sequence>MLERINEIQGVGLLHDASGKQWKCNKATFIYADNGRGKSTLATIFRSLSTNDERLLVTRKTIDGINPIKIDLQFGSGHKVKFEDGKWSERRGELLVFDADFVETNVHSGGFVNTDHRKNLLEFALGEAAVAARKGVEDTTNQAGNELENIKNIKVRLSELQQGLTLAEFKGLSFINDVELKIDEVQKKIAGANNVAALTSRPIPQTVVEPRLDLENIFSTLMLSVEDVHENAEQVVKQHVARLSGSGAETWLSQGGYFETGTHCPYCNQDVSTNDLIQAYRTHFNAAYAELKKKVAALETCTIIKSGDSILDGVANNFVLASTTAGAWSDYVQSDPILYDADSASCDLSELREFLHSLVSIKLAAPLVSVGRKQDKEKAEKLLDRFIGCIRSANSSIVSSIKCIESYKTQLNVENVSELRKNLQHLEVTKVRYGPAAIALLEQLSEAEDAYKKAEKDKKEARDCLNGLMMDILKRYQDKINDLLNKFGAKFTIKDMGANFRGHAPRSEYGLELRGKSVALDGSLPHFATALSEGDKRTLAFAFFIASLVDDPDLGKKIVVIDDPMCSLDLNRRQYTRTVLKRLHSKALQLIVLAHDPYFLRDLRDMLRKKDKNVSITLLSLQHTQSNYTNIALHDIEKECESRYLKNHRLLSEFSSGSALDLKLVATSIRPMLEGYLHRRFPGILPKDHMFGQIISLISKSTHLSPLFYAKNLVDELNEINDYAGQFHHDGADTVAITASELKTYVSRALSVVHKGTP</sequence>
<evidence type="ECO:0000313" key="3">
    <source>
        <dbReference type="EMBL" id="MEK8088228.1"/>
    </source>
</evidence>
<dbReference type="SUPFAM" id="SSF52540">
    <property type="entry name" value="P-loop containing nucleoside triphosphate hydrolases"/>
    <property type="match status" value="1"/>
</dbReference>
<keyword evidence="1" id="KW-0175">Coiled coil</keyword>
<dbReference type="EMBL" id="JBBPCO010000001">
    <property type="protein sequence ID" value="MEK8088228.1"/>
    <property type="molecule type" value="Genomic_DNA"/>
</dbReference>
<protein>
    <submittedName>
        <fullName evidence="3">AAA family ATPase</fullName>
    </submittedName>
</protein>
<feature type="domain" description="Protein CR006 P-loop" evidence="2">
    <location>
        <begin position="234"/>
        <end position="683"/>
    </location>
</feature>
<gene>
    <name evidence="3" type="ORF">WOB96_00485</name>
</gene>